<keyword evidence="2" id="KW-1185">Reference proteome</keyword>
<protein>
    <submittedName>
        <fullName evidence="1">Uncharacterized protein</fullName>
    </submittedName>
</protein>
<sequence>MRDPTGHTETRHGDMLDKRRRTHDGCFACRRRRKRCDLRRPRCKGCERNALLCRWALPGTTDEQSPAETEASACTFRNPSIQKTPTGLGVASCVLKGPISSLLFKHYLQETGNAISAHRGPLNSFIQLLPCFAISYPNTVLQSLLALSGMHYRCRASSVDVDVMTFTHLGLALRSLKHGLTAFASSQFRSDNLQLLVTTLILCFLETVRVDQSGDVVHHLKAANVLFNTLITSPEQDQDNPKLLDFIKEFYVYVKNITALTGTLSSSTFFISTFSESANTIFVSQHGPGNLLGCSYELFNMVPHIEALATRGHYYQYTTPNHEADGSYHQQNIQLHTYLSSWQPPEGTLPEFALSGFMYREAFLCLVERTSPSVDVRHRDIVDATRINNFLDLLNLLPLEAPVSTTSIWPIIFFGVLARNQSHQALIYTRLAHMYQMFGFGNIRSSMAFLQSCWDRQGESPGLAELQVSDDRDLFSLMKVMNFNISLL</sequence>
<evidence type="ECO:0000313" key="1">
    <source>
        <dbReference type="EMBL" id="RAH71415.1"/>
    </source>
</evidence>
<name>A0ACD1HD64_9EURO</name>
<organism evidence="1 2">
    <name type="scientific">Aspergillus aculeatinus CBS 121060</name>
    <dbReference type="NCBI Taxonomy" id="1448322"/>
    <lineage>
        <taxon>Eukaryota</taxon>
        <taxon>Fungi</taxon>
        <taxon>Dikarya</taxon>
        <taxon>Ascomycota</taxon>
        <taxon>Pezizomycotina</taxon>
        <taxon>Eurotiomycetes</taxon>
        <taxon>Eurotiomycetidae</taxon>
        <taxon>Eurotiales</taxon>
        <taxon>Aspergillaceae</taxon>
        <taxon>Aspergillus</taxon>
        <taxon>Aspergillus subgen. Circumdati</taxon>
    </lineage>
</organism>
<dbReference type="EMBL" id="KZ824949">
    <property type="protein sequence ID" value="RAH71415.1"/>
    <property type="molecule type" value="Genomic_DNA"/>
</dbReference>
<reference evidence="1" key="1">
    <citation type="submission" date="2018-02" db="EMBL/GenBank/DDBJ databases">
        <title>The genomes of Aspergillus section Nigri reveals drivers in fungal speciation.</title>
        <authorList>
            <consortium name="DOE Joint Genome Institute"/>
            <person name="Vesth T.C."/>
            <person name="Nybo J."/>
            <person name="Theobald S."/>
            <person name="Brandl J."/>
            <person name="Frisvad J.C."/>
            <person name="Nielsen K.F."/>
            <person name="Lyhne E.K."/>
            <person name="Kogle M.E."/>
            <person name="Kuo A."/>
            <person name="Riley R."/>
            <person name="Clum A."/>
            <person name="Nolan M."/>
            <person name="Lipzen A."/>
            <person name="Salamov A."/>
            <person name="Henrissat B."/>
            <person name="Wiebenga A."/>
            <person name="De vries R.P."/>
            <person name="Grigoriev I.V."/>
            <person name="Mortensen U.H."/>
            <person name="Andersen M.R."/>
            <person name="Baker S.E."/>
        </authorList>
    </citation>
    <scope>NUCLEOTIDE SEQUENCE</scope>
    <source>
        <strain evidence="1">CBS 121060</strain>
    </source>
</reference>
<evidence type="ECO:0000313" key="2">
    <source>
        <dbReference type="Proteomes" id="UP000249661"/>
    </source>
</evidence>
<proteinExistence type="predicted"/>
<gene>
    <name evidence="1" type="ORF">BO66DRAFT_371911</name>
</gene>
<accession>A0ACD1HD64</accession>
<dbReference type="Proteomes" id="UP000249661">
    <property type="component" value="Unassembled WGS sequence"/>
</dbReference>